<dbReference type="InterPro" id="IPR010131">
    <property type="entry name" value="MdtP/NodT-like"/>
</dbReference>
<dbReference type="SUPFAM" id="SSF56954">
    <property type="entry name" value="Outer membrane efflux proteins (OEP)"/>
    <property type="match status" value="1"/>
</dbReference>
<dbReference type="Pfam" id="PF02321">
    <property type="entry name" value="OEP"/>
    <property type="match status" value="2"/>
</dbReference>
<evidence type="ECO:0000313" key="4">
    <source>
        <dbReference type="Proteomes" id="UP001431235"/>
    </source>
</evidence>
<keyword evidence="2" id="KW-0812">Transmembrane</keyword>
<evidence type="ECO:0000256" key="1">
    <source>
        <dbReference type="ARBA" id="ARBA00007613"/>
    </source>
</evidence>
<accession>A0ABT0SIA9</accession>
<keyword evidence="2" id="KW-0472">Membrane</keyword>
<keyword evidence="2" id="KW-0732">Signal</keyword>
<feature type="chain" id="PRO_5044960680" evidence="2">
    <location>
        <begin position="21"/>
        <end position="470"/>
    </location>
</feature>
<feature type="signal peptide" evidence="2">
    <location>
        <begin position="1"/>
        <end position="20"/>
    </location>
</feature>
<proteinExistence type="inferred from homology"/>
<dbReference type="Gene3D" id="2.20.200.10">
    <property type="entry name" value="Outer membrane efflux proteins (OEP)"/>
    <property type="match status" value="1"/>
</dbReference>
<comment type="subcellular location">
    <subcellularLocation>
        <location evidence="2">Cell outer membrane</location>
        <topology evidence="2">Lipid-anchor</topology>
    </subcellularLocation>
</comment>
<dbReference type="RefSeq" id="WP_250064355.1">
    <property type="nucleotide sequence ID" value="NZ_JAIKTS010000003.1"/>
</dbReference>
<comment type="caution">
    <text evidence="3">The sequence shown here is derived from an EMBL/GenBank/DDBJ whole genome shotgun (WGS) entry which is preliminary data.</text>
</comment>
<name>A0ABT0SIA9_9GAMM</name>
<protein>
    <submittedName>
        <fullName evidence="3">Efflux transporter outer membrane subunit</fullName>
    </submittedName>
</protein>
<organism evidence="3 4">
    <name type="scientific">Stenotrophomonas mori</name>
    <dbReference type="NCBI Taxonomy" id="2871096"/>
    <lineage>
        <taxon>Bacteria</taxon>
        <taxon>Pseudomonadati</taxon>
        <taxon>Pseudomonadota</taxon>
        <taxon>Gammaproteobacteria</taxon>
        <taxon>Lysobacterales</taxon>
        <taxon>Lysobacteraceae</taxon>
        <taxon>Stenotrophomonas</taxon>
    </lineage>
</organism>
<keyword evidence="4" id="KW-1185">Reference proteome</keyword>
<dbReference type="EMBL" id="JAIKTS010000003">
    <property type="protein sequence ID" value="MCL7715077.1"/>
    <property type="molecule type" value="Genomic_DNA"/>
</dbReference>
<evidence type="ECO:0000256" key="2">
    <source>
        <dbReference type="RuleBase" id="RU362097"/>
    </source>
</evidence>
<dbReference type="Proteomes" id="UP001431235">
    <property type="component" value="Unassembled WGS sequence"/>
</dbReference>
<sequence>MSGASVFRPCAAAVLGMALAACTMGPDFVRPQAGLPAYWRGEAVVGSAVDGDAAWWAGFDDPLLGRLASQVLDANLDLQLAANRVLQARALRGDAAAERLPGLVAGAGGVRARNSEVGLNDPSGNAGRRDYGLFQAGIGLGWELDLWGRVRRQMEAADARVRMAEEDAHAVRTALLAETARDYLQLRAARQLRAITEDNLGIARDIERLTGARRRLGVANTLEVASAAAQVAALDARLVPLRHREAQLRNALALLLAQPPQALDAALQDARRDWPALPAVAVGVPGELAGRRPDIRRAEAALQAATAGIGVARASFLPRITLTGDAGFQARQLDDLDGWNAHRFSIGPSISVPVFQGGRLKARLALSRLQQRQAALQFQRTVLQAWHEVDEAIEGYASEQRRSERLHAAAVASGTALEAARRQFRAGAIDMLDVLATQRIALDNQAALADSRARAAIARVDLYRALGGGW</sequence>
<comment type="similarity">
    <text evidence="1 2">Belongs to the outer membrane factor (OMF) (TC 1.B.17) family.</text>
</comment>
<evidence type="ECO:0000313" key="3">
    <source>
        <dbReference type="EMBL" id="MCL7715077.1"/>
    </source>
</evidence>
<gene>
    <name evidence="3" type="ORF">K5L01_10505</name>
</gene>
<keyword evidence="2" id="KW-0564">Palmitate</keyword>
<keyword evidence="2" id="KW-0449">Lipoprotein</keyword>
<dbReference type="Gene3D" id="1.20.1600.10">
    <property type="entry name" value="Outer membrane efflux proteins (OEP)"/>
    <property type="match status" value="1"/>
</dbReference>
<dbReference type="PANTHER" id="PTHR30203">
    <property type="entry name" value="OUTER MEMBRANE CATION EFFLUX PROTEIN"/>
    <property type="match status" value="1"/>
</dbReference>
<dbReference type="PANTHER" id="PTHR30203:SF25">
    <property type="entry name" value="OUTER MEMBRANE PROTEIN-RELATED"/>
    <property type="match status" value="1"/>
</dbReference>
<dbReference type="NCBIfam" id="TIGR01845">
    <property type="entry name" value="outer_NodT"/>
    <property type="match status" value="1"/>
</dbReference>
<dbReference type="InterPro" id="IPR003423">
    <property type="entry name" value="OMP_efflux"/>
</dbReference>
<reference evidence="3 4" key="1">
    <citation type="submission" date="2021-08" db="EMBL/GenBank/DDBJ databases">
        <title>Novel members of of the genus Stenotrophomonas from differernt environment.</title>
        <authorList>
            <person name="Deng Y."/>
        </authorList>
    </citation>
    <scope>NUCLEOTIDE SEQUENCE [LARGE SCALE GENOMIC DNA]</scope>
    <source>
        <strain evidence="3 4">CPCC 101365</strain>
    </source>
</reference>
<keyword evidence="2" id="KW-1134">Transmembrane beta strand</keyword>